<dbReference type="PROSITE" id="PS01120">
    <property type="entry name" value="UREASE_1"/>
    <property type="match status" value="1"/>
</dbReference>
<keyword evidence="4 6" id="KW-0378">Hydrolase</keyword>
<comment type="PTM">
    <text evidence="8">Carbamylation allows a single lysine to coordinate two nickel ions.</text>
</comment>
<feature type="binding site" evidence="6 9">
    <location>
        <position position="363"/>
    </location>
    <ligand>
        <name>Ni(2+)</name>
        <dbReference type="ChEBI" id="CHEBI:49786"/>
        <label>1</label>
    </ligand>
</feature>
<dbReference type="PROSITE" id="PS51368">
    <property type="entry name" value="UREASE_3"/>
    <property type="match status" value="1"/>
</dbReference>
<dbReference type="STRING" id="1072256.CUTER_02855"/>
<dbReference type="GO" id="GO:0005737">
    <property type="term" value="C:cytoplasm"/>
    <property type="evidence" value="ECO:0007669"/>
    <property type="project" value="UniProtKB-SubCell"/>
</dbReference>
<feature type="binding site" evidence="6 9">
    <location>
        <position position="249"/>
    </location>
    <ligand>
        <name>Ni(2+)</name>
        <dbReference type="ChEBI" id="CHEBI:49786"/>
        <label>2</label>
    </ligand>
</feature>
<dbReference type="PATRIC" id="fig|1072256.5.peg.565"/>
<name>A0A0G3HB89_9CORY</name>
<feature type="binding site" description="via carbamate group" evidence="6 9">
    <location>
        <position position="220"/>
    </location>
    <ligand>
        <name>Ni(2+)</name>
        <dbReference type="ChEBI" id="CHEBI:49786"/>
        <label>2</label>
    </ligand>
</feature>
<comment type="catalytic activity">
    <reaction evidence="5 6 12">
        <text>urea + 2 H2O + H(+) = hydrogencarbonate + 2 NH4(+)</text>
        <dbReference type="Rhea" id="RHEA:20557"/>
        <dbReference type="ChEBI" id="CHEBI:15377"/>
        <dbReference type="ChEBI" id="CHEBI:15378"/>
        <dbReference type="ChEBI" id="CHEBI:16199"/>
        <dbReference type="ChEBI" id="CHEBI:17544"/>
        <dbReference type="ChEBI" id="CHEBI:28938"/>
        <dbReference type="EC" id="3.5.1.5"/>
    </reaction>
</comment>
<evidence type="ECO:0000256" key="3">
    <source>
        <dbReference type="ARBA" id="ARBA00022723"/>
    </source>
</evidence>
<evidence type="ECO:0000256" key="13">
    <source>
        <dbReference type="RuleBase" id="RU004158"/>
    </source>
</evidence>
<dbReference type="UniPathway" id="UPA00258">
    <property type="reaction ID" value="UER00370"/>
</dbReference>
<dbReference type="Gene3D" id="3.20.20.140">
    <property type="entry name" value="Metal-dependent hydrolases"/>
    <property type="match status" value="1"/>
</dbReference>
<dbReference type="NCBIfam" id="NF009686">
    <property type="entry name" value="PRK13207.1"/>
    <property type="match status" value="1"/>
</dbReference>
<dbReference type="CDD" id="cd00375">
    <property type="entry name" value="Urease_alpha"/>
    <property type="match status" value="1"/>
</dbReference>
<comment type="subcellular location">
    <subcellularLocation>
        <location evidence="6 11">Cytoplasm</location>
    </subcellularLocation>
</comment>
<dbReference type="InterPro" id="IPR006680">
    <property type="entry name" value="Amidohydro-rel"/>
</dbReference>
<dbReference type="InterPro" id="IPR017950">
    <property type="entry name" value="Urease_AS"/>
</dbReference>
<evidence type="ECO:0000313" key="16">
    <source>
        <dbReference type="Proteomes" id="UP000035548"/>
    </source>
</evidence>
<feature type="binding site" evidence="6 9">
    <location>
        <position position="137"/>
    </location>
    <ligand>
        <name>Ni(2+)</name>
        <dbReference type="ChEBI" id="CHEBI:49786"/>
        <label>1</label>
    </ligand>
</feature>
<dbReference type="InterPro" id="IPR011059">
    <property type="entry name" value="Metal-dep_hydrolase_composite"/>
</dbReference>
<evidence type="ECO:0000256" key="6">
    <source>
        <dbReference type="HAMAP-Rule" id="MF_01953"/>
    </source>
</evidence>
<keyword evidence="2 6" id="KW-0533">Nickel</keyword>
<dbReference type="Proteomes" id="UP000035548">
    <property type="component" value="Chromosome"/>
</dbReference>
<evidence type="ECO:0000256" key="9">
    <source>
        <dbReference type="PIRSR" id="PIRSR611612-51"/>
    </source>
</evidence>
<feature type="binding site" evidence="6 11">
    <location>
        <position position="222"/>
    </location>
    <ligand>
        <name>substrate</name>
    </ligand>
</feature>
<evidence type="ECO:0000256" key="10">
    <source>
        <dbReference type="PIRSR" id="PIRSR611612-52"/>
    </source>
</evidence>
<dbReference type="InterPro" id="IPR005848">
    <property type="entry name" value="Urease_asu"/>
</dbReference>
<dbReference type="GO" id="GO:0009039">
    <property type="term" value="F:urease activity"/>
    <property type="evidence" value="ECO:0007669"/>
    <property type="project" value="UniProtKB-UniRule"/>
</dbReference>
<evidence type="ECO:0000256" key="11">
    <source>
        <dbReference type="PROSITE-ProRule" id="PRU00700"/>
    </source>
</evidence>
<reference evidence="16" key="2">
    <citation type="submission" date="2015-05" db="EMBL/GenBank/DDBJ databases">
        <title>Complete genome sequence of Corynebacterium uterequi DSM 45634, isolated from the uterus of a maiden mare.</title>
        <authorList>
            <person name="Ruckert C."/>
            <person name="Albersmeier A."/>
            <person name="Winkler A."/>
            <person name="Tauch A."/>
        </authorList>
    </citation>
    <scope>NUCLEOTIDE SEQUENCE [LARGE SCALE GENOMIC DNA]</scope>
    <source>
        <strain evidence="16">DSM 45634</strain>
    </source>
</reference>
<comment type="PTM">
    <text evidence="6">Carboxylation allows a single lysine to coordinate two nickel ions.</text>
</comment>
<keyword evidence="16" id="KW-1185">Reference proteome</keyword>
<evidence type="ECO:0000256" key="5">
    <source>
        <dbReference type="ARBA" id="ARBA00047778"/>
    </source>
</evidence>
<organism evidence="15 16">
    <name type="scientific">Corynebacterium uterequi</name>
    <dbReference type="NCBI Taxonomy" id="1072256"/>
    <lineage>
        <taxon>Bacteria</taxon>
        <taxon>Bacillati</taxon>
        <taxon>Actinomycetota</taxon>
        <taxon>Actinomycetes</taxon>
        <taxon>Mycobacteriales</taxon>
        <taxon>Corynebacteriaceae</taxon>
        <taxon>Corynebacterium</taxon>
    </lineage>
</organism>
<dbReference type="Gene3D" id="2.30.40.10">
    <property type="entry name" value="Urease, subunit C, domain 1"/>
    <property type="match status" value="1"/>
</dbReference>
<comment type="subunit">
    <text evidence="6">Heterotrimer of UreA (gamma), UreB (beta) and UreC (alpha) subunits. Three heterotrimers associate to form the active enzyme.</text>
</comment>
<evidence type="ECO:0000256" key="12">
    <source>
        <dbReference type="RuleBase" id="RU000510"/>
    </source>
</evidence>
<dbReference type="PANTHER" id="PTHR43440">
    <property type="entry name" value="UREASE"/>
    <property type="match status" value="1"/>
</dbReference>
<dbReference type="NCBIfam" id="TIGR01792">
    <property type="entry name" value="urease_alph"/>
    <property type="match status" value="1"/>
</dbReference>
<dbReference type="InterPro" id="IPR011612">
    <property type="entry name" value="Urease_alpha_N_dom"/>
</dbReference>
<evidence type="ECO:0000256" key="8">
    <source>
        <dbReference type="PIRSR" id="PIRSR611612-50"/>
    </source>
</evidence>
<dbReference type="InterPro" id="IPR032466">
    <property type="entry name" value="Metal_Hydrolase"/>
</dbReference>
<feature type="active site" description="Proton donor" evidence="6 10">
    <location>
        <position position="323"/>
    </location>
</feature>
<dbReference type="InterPro" id="IPR050112">
    <property type="entry name" value="Urease_alpha_subunit"/>
</dbReference>
<evidence type="ECO:0000259" key="14">
    <source>
        <dbReference type="PROSITE" id="PS51368"/>
    </source>
</evidence>
<reference evidence="15 16" key="1">
    <citation type="journal article" date="2015" name="Genome Announc.">
        <title>Virulence Factor Genes Detected in the Complete Genome Sequence of Corynebacterium uterequi DSM 45634, Isolated from the Uterus of a Maiden Mare.</title>
        <authorList>
            <person name="Ruckert C."/>
            <person name="Kriete M."/>
            <person name="Jaenicke S."/>
            <person name="Winkler A."/>
            <person name="Tauch A."/>
        </authorList>
    </citation>
    <scope>NUCLEOTIDE SEQUENCE [LARGE SCALE GENOMIC DNA]</scope>
    <source>
        <strain evidence="15 16">DSM 45634</strain>
    </source>
</reference>
<feature type="modified residue" description="N6-carboxylysine" evidence="6 8">
    <location>
        <position position="220"/>
    </location>
</feature>
<dbReference type="KEGG" id="cut:CUTER_02855"/>
<dbReference type="AlphaFoldDB" id="A0A0G3HB89"/>
<dbReference type="OrthoDB" id="9802793at2"/>
<protein>
    <recommendedName>
        <fullName evidence="6 7">Urease subunit alpha</fullName>
        <ecNumber evidence="6 7">3.5.1.5</ecNumber>
    </recommendedName>
    <alternativeName>
        <fullName evidence="6">Urea amidohydrolase subunit alpha</fullName>
    </alternativeName>
</protein>
<gene>
    <name evidence="6 15" type="primary">ureC</name>
    <name evidence="15" type="ORF">CUTER_02855</name>
</gene>
<dbReference type="Pfam" id="PF00449">
    <property type="entry name" value="Urease_alpha"/>
    <property type="match status" value="1"/>
</dbReference>
<dbReference type="GO" id="GO:0016151">
    <property type="term" value="F:nickel cation binding"/>
    <property type="evidence" value="ECO:0007669"/>
    <property type="project" value="UniProtKB-UniRule"/>
</dbReference>
<evidence type="ECO:0000313" key="15">
    <source>
        <dbReference type="EMBL" id="AKK10584.1"/>
    </source>
</evidence>
<dbReference type="InterPro" id="IPR029754">
    <property type="entry name" value="Urease_Ni-bd"/>
</dbReference>
<dbReference type="GO" id="GO:0043419">
    <property type="term" value="P:urea catabolic process"/>
    <property type="evidence" value="ECO:0007669"/>
    <property type="project" value="UniProtKB-UniRule"/>
</dbReference>
<feature type="binding site" evidence="6 9">
    <location>
        <position position="275"/>
    </location>
    <ligand>
        <name>Ni(2+)</name>
        <dbReference type="ChEBI" id="CHEBI:49786"/>
        <label>2</label>
    </ligand>
</feature>
<feature type="binding site" description="via carbamate group" evidence="6 9">
    <location>
        <position position="220"/>
    </location>
    <ligand>
        <name>Ni(2+)</name>
        <dbReference type="ChEBI" id="CHEBI:49786"/>
        <label>1</label>
    </ligand>
</feature>
<dbReference type="RefSeq" id="WP_047259145.1">
    <property type="nucleotide sequence ID" value="NZ_CP011546.1"/>
</dbReference>
<dbReference type="Pfam" id="PF01979">
    <property type="entry name" value="Amidohydro_1"/>
    <property type="match status" value="1"/>
</dbReference>
<dbReference type="HAMAP" id="MF_01953">
    <property type="entry name" value="Urease_alpha"/>
    <property type="match status" value="1"/>
</dbReference>
<keyword evidence="6 11" id="KW-0963">Cytoplasm</keyword>
<evidence type="ECO:0000256" key="4">
    <source>
        <dbReference type="ARBA" id="ARBA00022801"/>
    </source>
</evidence>
<dbReference type="SUPFAM" id="SSF51338">
    <property type="entry name" value="Composite domain of metallo-dependent hydrolases"/>
    <property type="match status" value="1"/>
</dbReference>
<evidence type="ECO:0000256" key="2">
    <source>
        <dbReference type="ARBA" id="ARBA00022596"/>
    </source>
</evidence>
<dbReference type="PANTHER" id="PTHR43440:SF1">
    <property type="entry name" value="UREASE"/>
    <property type="match status" value="1"/>
</dbReference>
<evidence type="ECO:0000256" key="7">
    <source>
        <dbReference type="NCBIfam" id="TIGR01792"/>
    </source>
</evidence>
<comment type="similarity">
    <text evidence="6 13">Belongs to the metallo-dependent hydrolases superfamily. Urease alpha subunit family.</text>
</comment>
<accession>A0A0G3HB89</accession>
<dbReference type="SUPFAM" id="SSF51556">
    <property type="entry name" value="Metallo-dependent hydrolases"/>
    <property type="match status" value="1"/>
</dbReference>
<dbReference type="PROSITE" id="PS00145">
    <property type="entry name" value="UREASE_2"/>
    <property type="match status" value="1"/>
</dbReference>
<sequence length="571" mass="60901">MSYEISREAYAGLYGPTVGDSVRLADTELLATIEHDHTVYGEEATFGGGKVIRDGMGQNSRHVRDEHVPDLVITNATVIDYTGIFKADIAVTDGYITQIGKAGNADISDGVDITIGVATDIISGEGKIITAGGIDTHIHFISPDQVPTALASGITTMIGGGTGPGESTKATTITPGEWNIHNMLKAVEDYPMNIALLAKGHGSRVAPLAEQIRAGAAGLKVHEDWGSTPSSIDTALKVADQFDVQVAIHTDTLNEAGFLESTANAINGRVIHTFHTEGAGGGHAPDIIRLAALPNVLPASTNPTLPYTRNTIEEHLDMLMVCHHLNPDLPEDVAFADSRIRAETIAAEDVLHDLGVFSITSSDSQAMGRVGEVITRTWQVADSMKRQRGTLPEDEAIVGDNFRIRRYIAKYTINPAIAQGIDQWVGSVEVGKFADLVVWDPARFGVSPEMVLKGGQVVLAAVGDANASIPTPQPVMYRESFGAHGSAVHDSSITFMSQASIEAGVPTKLGLRKKVRAVHGIRTLSKADMKLNDATPELSVDPETYQVVVDGEPITSQPAETVPLAQRYRLF</sequence>
<dbReference type="InterPro" id="IPR017951">
    <property type="entry name" value="Urease_asu_c"/>
</dbReference>
<dbReference type="PRINTS" id="PR01752">
    <property type="entry name" value="UREASE"/>
</dbReference>
<dbReference type="EMBL" id="CP011546">
    <property type="protein sequence ID" value="AKK10584.1"/>
    <property type="molecule type" value="Genomic_DNA"/>
</dbReference>
<feature type="domain" description="Urease" evidence="14">
    <location>
        <begin position="132"/>
        <end position="571"/>
    </location>
</feature>
<proteinExistence type="inferred from homology"/>
<evidence type="ECO:0000256" key="1">
    <source>
        <dbReference type="ARBA" id="ARBA00004897"/>
    </source>
</evidence>
<keyword evidence="3 6" id="KW-0479">Metal-binding</keyword>
<feature type="binding site" evidence="6 9">
    <location>
        <position position="139"/>
    </location>
    <ligand>
        <name>Ni(2+)</name>
        <dbReference type="ChEBI" id="CHEBI:49786"/>
        <label>1</label>
    </ligand>
</feature>
<dbReference type="EC" id="3.5.1.5" evidence="6 7"/>
<comment type="cofactor">
    <cofactor evidence="6 9 12">
        <name>Ni cation</name>
        <dbReference type="ChEBI" id="CHEBI:25516"/>
    </cofactor>
    <text evidence="6 9 12">Binds 2 nickel ions per subunit.</text>
</comment>
<comment type="pathway">
    <text evidence="1 6">Nitrogen metabolism; urea degradation; CO(2) and NH(3) from urea (urease route): step 1/1.</text>
</comment>